<proteinExistence type="predicted"/>
<dbReference type="Gene3D" id="2.40.70.10">
    <property type="entry name" value="Acid Proteases"/>
    <property type="match status" value="1"/>
</dbReference>
<feature type="signal peptide" evidence="1">
    <location>
        <begin position="1"/>
        <end position="17"/>
    </location>
</feature>
<evidence type="ECO:0000313" key="2">
    <source>
        <dbReference type="EMBL" id="MEF3366379.1"/>
    </source>
</evidence>
<dbReference type="InterPro" id="IPR021109">
    <property type="entry name" value="Peptidase_aspartic_dom_sf"/>
</dbReference>
<keyword evidence="1" id="KW-0732">Signal</keyword>
<gene>
    <name evidence="2" type="ORF">V3H18_07515</name>
</gene>
<name>A0ABU7XG61_9HYPH</name>
<evidence type="ECO:0008006" key="4">
    <source>
        <dbReference type="Google" id="ProtNLM"/>
    </source>
</evidence>
<protein>
    <recommendedName>
        <fullName evidence="4">Peptidase A2 domain-containing protein</fullName>
    </recommendedName>
</protein>
<feature type="chain" id="PRO_5047260150" description="Peptidase A2 domain-containing protein" evidence="1">
    <location>
        <begin position="18"/>
        <end position="298"/>
    </location>
</feature>
<reference evidence="2 3" key="1">
    <citation type="submission" date="2024-02" db="EMBL/GenBank/DDBJ databases">
        <authorList>
            <person name="Grouzdev D."/>
        </authorList>
    </citation>
    <scope>NUCLEOTIDE SEQUENCE [LARGE SCALE GENOMIC DNA]</scope>
    <source>
        <strain evidence="2 3">9N</strain>
    </source>
</reference>
<dbReference type="RefSeq" id="WP_332081386.1">
    <property type="nucleotide sequence ID" value="NZ_JAZHYN010000017.1"/>
</dbReference>
<evidence type="ECO:0000256" key="1">
    <source>
        <dbReference type="SAM" id="SignalP"/>
    </source>
</evidence>
<organism evidence="2 3">
    <name type="scientific">Methylocystis borbori</name>
    <dbReference type="NCBI Taxonomy" id="3118750"/>
    <lineage>
        <taxon>Bacteria</taxon>
        <taxon>Pseudomonadati</taxon>
        <taxon>Pseudomonadota</taxon>
        <taxon>Alphaproteobacteria</taxon>
        <taxon>Hyphomicrobiales</taxon>
        <taxon>Methylocystaceae</taxon>
        <taxon>Methylocystis</taxon>
    </lineage>
</organism>
<evidence type="ECO:0000313" key="3">
    <source>
        <dbReference type="Proteomes" id="UP001350748"/>
    </source>
</evidence>
<dbReference type="Proteomes" id="UP001350748">
    <property type="component" value="Unassembled WGS sequence"/>
</dbReference>
<dbReference type="EMBL" id="JAZHYN010000017">
    <property type="protein sequence ID" value="MEF3366379.1"/>
    <property type="molecule type" value="Genomic_DNA"/>
</dbReference>
<keyword evidence="3" id="KW-1185">Reference proteome</keyword>
<comment type="caution">
    <text evidence="2">The sequence shown here is derived from an EMBL/GenBank/DDBJ whole genome shotgun (WGS) entry which is preliminary data.</text>
</comment>
<dbReference type="SUPFAM" id="SSF50630">
    <property type="entry name" value="Acid proteases"/>
    <property type="match status" value="1"/>
</dbReference>
<accession>A0ABU7XG61</accession>
<sequence length="298" mass="32656">MRRFPLLALSLILPLLAAEGAAAQASRSVVAMTLTQTDYGGGRVYLPMRFGNVAGAMRLDTGATTTRLRRAPWNKDFPIVGQSRSTGAFGQTTLCEDVEAANVALKASEGNDIARGKYEVARCAADDGDDLLGLDFFKNARFTMDFVRREMVFFGPPFGGNPRPFRRLGPEKRLVGVDFRSGALTVIGLFDTGAEICAVDRAFVLKHRRLFAPTKERIGASEASGRKFASRLFKIKEIDLGAGRIARDVYALVYDFGPLRAALGRETSFILGFNLLSQFAWELDFRAADAPLWDARGK</sequence>